<accession>A0A3M0YZP9</accession>
<name>A0A3M0YZP9_9BACT</name>
<reference evidence="1 2" key="1">
    <citation type="submission" date="2018-10" db="EMBL/GenBank/DDBJ databases">
        <title>Thermophilic Lithotrophy and Phototrophy in an Intertidal, Iron-rich, Geothermal Spring.</title>
        <authorList>
            <person name="Ward L.M."/>
            <person name="Idei A."/>
            <person name="Nakagawa M."/>
            <person name="Ueno Y."/>
            <person name="Fischer W."/>
            <person name="Mcglynn S.E."/>
        </authorList>
    </citation>
    <scope>NUCLEOTIDE SEQUENCE [LARGE SCALE GENOMIC DNA]</scope>
    <source>
        <strain evidence="1">J137</strain>
    </source>
</reference>
<dbReference type="Proteomes" id="UP000269410">
    <property type="component" value="Unassembled WGS sequence"/>
</dbReference>
<organism evidence="1 2">
    <name type="scientific">Candidatus Dojkabacteria bacterium</name>
    <dbReference type="NCBI Taxonomy" id="2099670"/>
    <lineage>
        <taxon>Bacteria</taxon>
        <taxon>Candidatus Dojkabacteria</taxon>
    </lineage>
</organism>
<comment type="caution">
    <text evidence="1">The sequence shown here is derived from an EMBL/GenBank/DDBJ whole genome shotgun (WGS) entry which is preliminary data.</text>
</comment>
<dbReference type="AlphaFoldDB" id="A0A3M0YZP9"/>
<dbReference type="EMBL" id="RFKV01000056">
    <property type="protein sequence ID" value="RMD77193.1"/>
    <property type="molecule type" value="Genomic_DNA"/>
</dbReference>
<sequence length="386" mass="39594">MTLSLSLFRGIFLTVIFGFVVLSFCLSKVNVSNADRLSSISINLSRINESTPSVISIRFVATSGVSSGQSIDIMLPAGFVIGSGFDFADVTLEQGNTGNCDTATYTSKSVGAAPSGLTWGFGVSGLTLSFTSGTDSIIAGRCVRIVFLDNGVNNQIITPSVSVDQSFVVNLSSASGIDTGRASVVILNDPSTPDGDQIGISANILGTIILDLDTVSGGCANGTEVSVSSVDLGFLYPGMVVTSGPNVNFICVDVGTNLPNGLKVFVRSSRSNLTGGLVAGSNYIESVNGNLNSVSVPSGYGLRISSLGVAEFGSFVPTPPFNSLTPGYVGMVPGALSPPAEIFRSNVSARTGLSNRVALEVSAKSSSSVPQGVYTDILTFTALVSI</sequence>
<evidence type="ECO:0000313" key="2">
    <source>
        <dbReference type="Proteomes" id="UP000269410"/>
    </source>
</evidence>
<evidence type="ECO:0000313" key="1">
    <source>
        <dbReference type="EMBL" id="RMD77193.1"/>
    </source>
</evidence>
<proteinExistence type="predicted"/>
<protein>
    <submittedName>
        <fullName evidence="1">Uncharacterized protein</fullName>
    </submittedName>
</protein>
<gene>
    <name evidence="1" type="ORF">D6810_01725</name>
</gene>